<dbReference type="Gene3D" id="2.50.20.10">
    <property type="entry name" value="Lipoprotein localisation LolA/LolB/LppX"/>
    <property type="match status" value="1"/>
</dbReference>
<protein>
    <submittedName>
        <fullName evidence="1">Uncharacterized protein</fullName>
    </submittedName>
</protein>
<evidence type="ECO:0000313" key="1">
    <source>
        <dbReference type="EMBL" id="WIX77522.1"/>
    </source>
</evidence>
<dbReference type="AlphaFoldDB" id="A0A9Y2ID33"/>
<gene>
    <name evidence="1" type="ORF">QRX50_39955</name>
</gene>
<evidence type="ECO:0000313" key="2">
    <source>
        <dbReference type="Proteomes" id="UP001236014"/>
    </source>
</evidence>
<dbReference type="Proteomes" id="UP001236014">
    <property type="component" value="Chromosome"/>
</dbReference>
<dbReference type="EMBL" id="CP127294">
    <property type="protein sequence ID" value="WIX77522.1"/>
    <property type="molecule type" value="Genomic_DNA"/>
</dbReference>
<accession>A0A9Y2ID33</accession>
<sequence>MPVSVVRRERGRRWAVVAVVAVALVALPSLVTALRPAGPAADAGHLRGLVLGSAGEPYQGLAQSRGSLAIPELPDLADVSALFSTTTTTRAWYAGPDRYRVAVLTTTGEHDVYHLPEGEYTWDYGADMLTQLTGDPAVRLPRASDLLPPELARWALRSAPTDPVSALPPRNVAGIPAAGFRLAPADPETTIGGVDVWADPGTGLPLRVEVTARGQQAPMLTAEFEDVEQTTPVVTTPVPAPGSGFTATNAPDLSNALGALGRVRLPSTLGGRAVRTANFGGVQGAALYGSGLATFAVVAVPRAVADGAADAAGKAGGTAITLPQGTAVQLSVTPLSLAIVRPLSSRRGYLLAGLVTPAVLASAAADLATLRRSGR</sequence>
<reference evidence="1 2" key="1">
    <citation type="submission" date="2023-06" db="EMBL/GenBank/DDBJ databases">
        <authorList>
            <person name="Oyuntsetseg B."/>
            <person name="Kim S.B."/>
        </authorList>
    </citation>
    <scope>NUCLEOTIDE SEQUENCE [LARGE SCALE GENOMIC DNA]</scope>
    <source>
        <strain evidence="1 2">2-15</strain>
    </source>
</reference>
<keyword evidence="2" id="KW-1185">Reference proteome</keyword>
<name>A0A9Y2ID33_9PSEU</name>
<dbReference type="KEGG" id="acab:QRX50_39955"/>
<organism evidence="1 2">
    <name type="scientific">Amycolatopsis carbonis</name>
    <dbReference type="NCBI Taxonomy" id="715471"/>
    <lineage>
        <taxon>Bacteria</taxon>
        <taxon>Bacillati</taxon>
        <taxon>Actinomycetota</taxon>
        <taxon>Actinomycetes</taxon>
        <taxon>Pseudonocardiales</taxon>
        <taxon>Pseudonocardiaceae</taxon>
        <taxon>Amycolatopsis</taxon>
    </lineage>
</organism>
<proteinExistence type="predicted"/>
<dbReference type="RefSeq" id="WP_285968263.1">
    <property type="nucleotide sequence ID" value="NZ_CP127294.1"/>
</dbReference>